<keyword evidence="1" id="KW-0808">Transferase</keyword>
<accession>A0ABU6DDH5</accession>
<name>A0ABU6DDH5_9BACL</name>
<reference evidence="2 3" key="1">
    <citation type="submission" date="2023-03" db="EMBL/GenBank/DDBJ databases">
        <title>Bacillus Genome Sequencing.</title>
        <authorList>
            <person name="Dunlap C."/>
        </authorList>
    </citation>
    <scope>NUCLEOTIDE SEQUENCE [LARGE SCALE GENOMIC DNA]</scope>
    <source>
        <strain evidence="2 3">NRS-1351</strain>
    </source>
</reference>
<dbReference type="Gene3D" id="3.40.50.2000">
    <property type="entry name" value="Glycogen Phosphorylase B"/>
    <property type="match status" value="1"/>
</dbReference>
<evidence type="ECO:0000313" key="2">
    <source>
        <dbReference type="EMBL" id="MEB4794912.1"/>
    </source>
</evidence>
<keyword evidence="3" id="KW-1185">Reference proteome</keyword>
<dbReference type="Proteomes" id="UP001355653">
    <property type="component" value="Unassembled WGS sequence"/>
</dbReference>
<comment type="caution">
    <text evidence="2">The sequence shown here is derived from an EMBL/GenBank/DDBJ whole genome shotgun (WGS) entry which is preliminary data.</text>
</comment>
<sequence length="390" mass="45842">MKKKVLFIYPHNFLERNMGTNNRVYEIAKYLKNNNFSIDLYSFENFVSSTFNEFQKYNSEGIIDKLFLYDFNHTQKYVRVSSAKGKLQRLILNLFKLNNIQKNELDDWVTPIMQEQFNEILKNDYDYIVMFYVYTGNLLNFTNEKTKKVYFMEDLLSVGHYITGLSSEIGGPLESEIKRLENFDEIICISNDEKIFFEKILNKKKFRFLPHLVKNKIEEDEINKKDIDLLFIGYDNSYNIEGIRWFLENVYPHLDSKINITIAGKVVEHIEENYSNITKLGYVENLDELYSRTKISMCPLLNGTGMKVKVIEAMSYGIPIVCTSRGVDGFPDKTQNGCLITDNNKEFGHFINQLLNDNNFYQKSLNEVAQYFNKQLSYEQNASSLKEVFK</sequence>
<dbReference type="SUPFAM" id="SSF53756">
    <property type="entry name" value="UDP-Glycosyltransferase/glycogen phosphorylase"/>
    <property type="match status" value="1"/>
</dbReference>
<dbReference type="PANTHER" id="PTHR46401:SF2">
    <property type="entry name" value="GLYCOSYLTRANSFERASE WBBK-RELATED"/>
    <property type="match status" value="1"/>
</dbReference>
<dbReference type="RefSeq" id="WP_127457267.1">
    <property type="nucleotide sequence ID" value="NZ_JAROBY010000019.1"/>
</dbReference>
<organism evidence="2 3">
    <name type="scientific">Paenibacillus chondroitinus</name>
    <dbReference type="NCBI Taxonomy" id="59842"/>
    <lineage>
        <taxon>Bacteria</taxon>
        <taxon>Bacillati</taxon>
        <taxon>Bacillota</taxon>
        <taxon>Bacilli</taxon>
        <taxon>Bacillales</taxon>
        <taxon>Paenibacillaceae</taxon>
        <taxon>Paenibacillus</taxon>
    </lineage>
</organism>
<protein>
    <submittedName>
        <fullName evidence="2">Glycosyltransferase family 4 protein</fullName>
    </submittedName>
</protein>
<evidence type="ECO:0000313" key="3">
    <source>
        <dbReference type="Proteomes" id="UP001355653"/>
    </source>
</evidence>
<evidence type="ECO:0000256" key="1">
    <source>
        <dbReference type="ARBA" id="ARBA00022679"/>
    </source>
</evidence>
<dbReference type="EMBL" id="JAROBY010000019">
    <property type="protein sequence ID" value="MEB4794912.1"/>
    <property type="molecule type" value="Genomic_DNA"/>
</dbReference>
<gene>
    <name evidence="2" type="ORF">P5G65_13465</name>
</gene>
<proteinExistence type="predicted"/>
<dbReference type="PANTHER" id="PTHR46401">
    <property type="entry name" value="GLYCOSYLTRANSFERASE WBBK-RELATED"/>
    <property type="match status" value="1"/>
</dbReference>
<dbReference type="Pfam" id="PF13692">
    <property type="entry name" value="Glyco_trans_1_4"/>
    <property type="match status" value="1"/>
</dbReference>